<keyword evidence="1" id="KW-0812">Transmembrane</keyword>
<feature type="transmembrane region" description="Helical" evidence="1">
    <location>
        <begin position="34"/>
        <end position="55"/>
    </location>
</feature>
<keyword evidence="1" id="KW-0472">Membrane</keyword>
<dbReference type="RefSeq" id="WP_193195074.1">
    <property type="nucleotide sequence ID" value="NZ_JACZFR010000076.1"/>
</dbReference>
<evidence type="ECO:0000313" key="2">
    <source>
        <dbReference type="EMBL" id="MFC6633641.1"/>
    </source>
</evidence>
<dbReference type="Proteomes" id="UP001596425">
    <property type="component" value="Unassembled WGS sequence"/>
</dbReference>
<proteinExistence type="predicted"/>
<name>A0ABW1YMA4_9GAMM</name>
<evidence type="ECO:0000256" key="1">
    <source>
        <dbReference type="SAM" id="Phobius"/>
    </source>
</evidence>
<evidence type="ECO:0000313" key="3">
    <source>
        <dbReference type="Proteomes" id="UP001596425"/>
    </source>
</evidence>
<keyword evidence="3" id="KW-1185">Reference proteome</keyword>
<keyword evidence="1" id="KW-1133">Transmembrane helix</keyword>
<organism evidence="2 3">
    <name type="scientific">Microbulbifer taiwanensis</name>
    <dbReference type="NCBI Taxonomy" id="986746"/>
    <lineage>
        <taxon>Bacteria</taxon>
        <taxon>Pseudomonadati</taxon>
        <taxon>Pseudomonadota</taxon>
        <taxon>Gammaproteobacteria</taxon>
        <taxon>Cellvibrionales</taxon>
        <taxon>Microbulbiferaceae</taxon>
        <taxon>Microbulbifer</taxon>
    </lineage>
</organism>
<feature type="transmembrane region" description="Helical" evidence="1">
    <location>
        <begin position="67"/>
        <end position="84"/>
    </location>
</feature>
<accession>A0ABW1YMA4</accession>
<comment type="caution">
    <text evidence="2">The sequence shown here is derived from an EMBL/GenBank/DDBJ whole genome shotgun (WGS) entry which is preliminary data.</text>
</comment>
<gene>
    <name evidence="2" type="ORF">ACFQBM_10130</name>
</gene>
<protein>
    <submittedName>
        <fullName evidence="2">Uncharacterized protein</fullName>
    </submittedName>
</protein>
<reference evidence="3" key="1">
    <citation type="journal article" date="2019" name="Int. J. Syst. Evol. Microbiol.">
        <title>The Global Catalogue of Microorganisms (GCM) 10K type strain sequencing project: providing services to taxonomists for standard genome sequencing and annotation.</title>
        <authorList>
            <consortium name="The Broad Institute Genomics Platform"/>
            <consortium name="The Broad Institute Genome Sequencing Center for Infectious Disease"/>
            <person name="Wu L."/>
            <person name="Ma J."/>
        </authorList>
    </citation>
    <scope>NUCLEOTIDE SEQUENCE [LARGE SCALE GENOMIC DNA]</scope>
    <source>
        <strain evidence="3">CGMCC 1.13718</strain>
    </source>
</reference>
<sequence>MKSAVLLIIFFASGLVLARKVDTEESDMATYFKALKSWIIVWLVISLVIVGEEYFYASPADWKKTSITCVIFLIISCVMAGKSVQLKHQRIESEVAHKGAISPKERVRQMRERDKN</sequence>
<dbReference type="EMBL" id="JBHSVR010000001">
    <property type="protein sequence ID" value="MFC6633641.1"/>
    <property type="molecule type" value="Genomic_DNA"/>
</dbReference>